<dbReference type="InterPro" id="IPR049874">
    <property type="entry name" value="ROK_cs"/>
</dbReference>
<dbReference type="PANTHER" id="PTHR18964:SF149">
    <property type="entry name" value="BIFUNCTIONAL UDP-N-ACETYLGLUCOSAMINE 2-EPIMERASE_N-ACETYLMANNOSAMINE KINASE"/>
    <property type="match status" value="1"/>
</dbReference>
<accession>A0A318EQT4</accession>
<proteinExistence type="inferred from homology"/>
<reference evidence="2 3" key="1">
    <citation type="submission" date="2018-05" db="EMBL/GenBank/DDBJ databases">
        <title>Genomic Encyclopedia of Type Strains, Phase IV (KMG-IV): sequencing the most valuable type-strain genomes for metagenomic binning, comparative biology and taxonomic classification.</title>
        <authorList>
            <person name="Goeker M."/>
        </authorList>
    </citation>
    <scope>NUCLEOTIDE SEQUENCE [LARGE SCALE GENOMIC DNA]</scope>
    <source>
        <strain evidence="2 3">DSM 28816</strain>
    </source>
</reference>
<dbReference type="SUPFAM" id="SSF53067">
    <property type="entry name" value="Actin-like ATPase domain"/>
    <property type="match status" value="1"/>
</dbReference>
<dbReference type="InterPro" id="IPR000600">
    <property type="entry name" value="ROK"/>
</dbReference>
<evidence type="ECO:0000313" key="2">
    <source>
        <dbReference type="EMBL" id="PXV93841.1"/>
    </source>
</evidence>
<gene>
    <name evidence="2" type="ORF">C8E03_102616</name>
</gene>
<dbReference type="Pfam" id="PF00480">
    <property type="entry name" value="ROK"/>
    <property type="match status" value="1"/>
</dbReference>
<dbReference type="PROSITE" id="PS01125">
    <property type="entry name" value="ROK"/>
    <property type="match status" value="1"/>
</dbReference>
<comment type="caution">
    <text evidence="2">The sequence shown here is derived from an EMBL/GenBank/DDBJ whole genome shotgun (WGS) entry which is preliminary data.</text>
</comment>
<comment type="similarity">
    <text evidence="1">Belongs to the ROK (NagC/XylR) family.</text>
</comment>
<dbReference type="GO" id="GO:0016301">
    <property type="term" value="F:kinase activity"/>
    <property type="evidence" value="ECO:0007669"/>
    <property type="project" value="UniProtKB-KW"/>
</dbReference>
<dbReference type="PANTHER" id="PTHR18964">
    <property type="entry name" value="ROK (REPRESSOR, ORF, KINASE) FAMILY"/>
    <property type="match status" value="1"/>
</dbReference>
<keyword evidence="2" id="KW-0418">Kinase</keyword>
<evidence type="ECO:0000256" key="1">
    <source>
        <dbReference type="ARBA" id="ARBA00006479"/>
    </source>
</evidence>
<dbReference type="Gene3D" id="3.30.420.40">
    <property type="match status" value="2"/>
</dbReference>
<evidence type="ECO:0000313" key="3">
    <source>
        <dbReference type="Proteomes" id="UP000247523"/>
    </source>
</evidence>
<name>A0A318EQT4_9FIRM</name>
<dbReference type="InterPro" id="IPR043129">
    <property type="entry name" value="ATPase_NBD"/>
</dbReference>
<dbReference type="Proteomes" id="UP000247523">
    <property type="component" value="Unassembled WGS sequence"/>
</dbReference>
<dbReference type="AlphaFoldDB" id="A0A318EQT4"/>
<protein>
    <submittedName>
        <fullName evidence="2">Glucokinase</fullName>
    </submittedName>
</protein>
<dbReference type="EMBL" id="QICS01000002">
    <property type="protein sequence ID" value="PXV93841.1"/>
    <property type="molecule type" value="Genomic_DNA"/>
</dbReference>
<organism evidence="2 3">
    <name type="scientific">Lachnotalea glycerini</name>
    <dbReference type="NCBI Taxonomy" id="1763509"/>
    <lineage>
        <taxon>Bacteria</taxon>
        <taxon>Bacillati</taxon>
        <taxon>Bacillota</taxon>
        <taxon>Clostridia</taxon>
        <taxon>Lachnospirales</taxon>
        <taxon>Lachnospiraceae</taxon>
        <taxon>Lachnotalea</taxon>
    </lineage>
</organism>
<keyword evidence="2" id="KW-0808">Transferase</keyword>
<sequence>MRSGLLRPQTIEIVARMEDTMKKYAIGVDIGGTNIAIGLIDDNDHLISMDSVETPQEGTASEIIYCVVSMINKMLYEMEVTEESIECIGVGVPGTVNKESGKIEFANNLAFHDEDLVGMLKERYNKIPIAMNNDANAAAYGEFIAGAGKDVNSLIMVTLGTGIGGGIIIDRKLYEGMNYAAGELGHIVINCEGIACNCGRRGCFEAYASATALIEQTKAAMKKDKESILWELCDYNLEKVEGKTLFDSVRLLDKTAEKVMNQYIYYLSVGIINIINIFQPDMVCIGGGISKAGDLIISRLLKRVQEEEYARASNKHSRIVMAQLENDAGILGAGLLVRHANMKCE</sequence>